<comment type="cofactor">
    <cofactor evidence="1">
        <name>Mg(2+)</name>
        <dbReference type="ChEBI" id="CHEBI:18420"/>
    </cofactor>
    <text evidence="1">Binds 2 magnesium ions per subunit.</text>
</comment>
<dbReference type="Pfam" id="PF03747">
    <property type="entry name" value="ADP_ribosyl_GH"/>
    <property type="match status" value="2"/>
</dbReference>
<dbReference type="Gene3D" id="1.10.4080.10">
    <property type="entry name" value="ADP-ribosylation/Crystallin J1"/>
    <property type="match status" value="1"/>
</dbReference>
<dbReference type="GO" id="GO:0016787">
    <property type="term" value="F:hydrolase activity"/>
    <property type="evidence" value="ECO:0007669"/>
    <property type="project" value="UniProtKB-KW"/>
</dbReference>
<dbReference type="GO" id="GO:0046872">
    <property type="term" value="F:metal ion binding"/>
    <property type="evidence" value="ECO:0007669"/>
    <property type="project" value="UniProtKB-KW"/>
</dbReference>
<keyword evidence="1" id="KW-0460">Magnesium</keyword>
<proteinExistence type="predicted"/>
<accession>A0A1X0S3S0</accession>
<feature type="binding site" evidence="1">
    <location>
        <position position="317"/>
    </location>
    <ligand>
        <name>Mg(2+)</name>
        <dbReference type="ChEBI" id="CHEBI:18420"/>
        <label>1</label>
    </ligand>
</feature>
<dbReference type="AlphaFoldDB" id="A0A1X0S3S0"/>
<dbReference type="EMBL" id="KV921320">
    <property type="protein sequence ID" value="ORE18925.1"/>
    <property type="molecule type" value="Genomic_DNA"/>
</dbReference>
<sequence>MHIPSGCSKIENSLIIDKIKGLIFGAILGDSIGIATEGLSKDDIKKIYGKGPVRFGMDEDGIPFIRDEYRSNFEENDFGDDTEQILLIIDSVLENNGHFHSKDYTSRLLGYNSVSIDSRKRAHLKSMCSALVRAPLLGTLKFWDGTSVIENTTNSCRITHSDPRCMISCVIVSILIARLLRGQDLEIKQKPTPIPTLLHSPPLTDYFIDSLTTDQTLQVLVRDVIETNKQVFHSSYCDTFFASKVDQDQMLHYYHQLLACCEPSSLTSLQLDKSTDDVFKSLGAAIYCFTRAIPPQSETEYFKKIIMDVIMQGGEADINATTTGAILGARLGYSQLPTEWVVGMKRWEWLEDRIDEFCALF</sequence>
<dbReference type="PANTHER" id="PTHR16222:SF28">
    <property type="entry name" value="ADP-RIBOSYLGLYCOHYDROLASE"/>
    <property type="match status" value="1"/>
</dbReference>
<reference evidence="2 3" key="1">
    <citation type="journal article" date="2016" name="Proc. Natl. Acad. Sci. U.S.A.">
        <title>Lipid metabolic changes in an early divergent fungus govern the establishment of a mutualistic symbiosis with endobacteria.</title>
        <authorList>
            <person name="Lastovetsky O.A."/>
            <person name="Gaspar M.L."/>
            <person name="Mondo S.J."/>
            <person name="LaButti K.M."/>
            <person name="Sandor L."/>
            <person name="Grigoriev I.V."/>
            <person name="Henry S.A."/>
            <person name="Pawlowska T.E."/>
        </authorList>
    </citation>
    <scope>NUCLEOTIDE SEQUENCE [LARGE SCALE GENOMIC DNA]</scope>
    <source>
        <strain evidence="2 3">ATCC 11559</strain>
    </source>
</reference>
<keyword evidence="2" id="KW-0378">Hydrolase</keyword>
<dbReference type="OMA" id="TDESDQM"/>
<evidence type="ECO:0000313" key="3">
    <source>
        <dbReference type="Proteomes" id="UP000242381"/>
    </source>
</evidence>
<dbReference type="SUPFAM" id="SSF101478">
    <property type="entry name" value="ADP-ribosylglycohydrolase"/>
    <property type="match status" value="1"/>
</dbReference>
<dbReference type="VEuPathDB" id="FungiDB:BCV72DRAFT_252784"/>
<feature type="binding site" evidence="1">
    <location>
        <position position="81"/>
    </location>
    <ligand>
        <name>Mg(2+)</name>
        <dbReference type="ChEBI" id="CHEBI:18420"/>
        <label>1</label>
    </ligand>
</feature>
<keyword evidence="1" id="KW-0479">Metal-binding</keyword>
<gene>
    <name evidence="2" type="ORF">BCV71DRAFT_226655</name>
</gene>
<evidence type="ECO:0000313" key="2">
    <source>
        <dbReference type="EMBL" id="ORE18925.1"/>
    </source>
</evidence>
<protein>
    <submittedName>
        <fullName evidence="2">ADP-ribosylglycohydrolase</fullName>
    </submittedName>
</protein>
<dbReference type="InterPro" id="IPR005502">
    <property type="entry name" value="Ribosyl_crysJ1"/>
</dbReference>
<dbReference type="InterPro" id="IPR050792">
    <property type="entry name" value="ADP-ribosylglycohydrolase"/>
</dbReference>
<dbReference type="InterPro" id="IPR036705">
    <property type="entry name" value="Ribosyl_crysJ1_sf"/>
</dbReference>
<organism evidence="2 3">
    <name type="scientific">Rhizopus microsporus</name>
    <dbReference type="NCBI Taxonomy" id="58291"/>
    <lineage>
        <taxon>Eukaryota</taxon>
        <taxon>Fungi</taxon>
        <taxon>Fungi incertae sedis</taxon>
        <taxon>Mucoromycota</taxon>
        <taxon>Mucoromycotina</taxon>
        <taxon>Mucoromycetes</taxon>
        <taxon>Mucorales</taxon>
        <taxon>Mucorineae</taxon>
        <taxon>Rhizopodaceae</taxon>
        <taxon>Rhizopus</taxon>
    </lineage>
</organism>
<evidence type="ECO:0000256" key="1">
    <source>
        <dbReference type="PIRSR" id="PIRSR605502-1"/>
    </source>
</evidence>
<name>A0A1X0S3S0_RHIZD</name>
<dbReference type="Proteomes" id="UP000242381">
    <property type="component" value="Unassembled WGS sequence"/>
</dbReference>
<feature type="binding site" evidence="1">
    <location>
        <position position="80"/>
    </location>
    <ligand>
        <name>Mg(2+)</name>
        <dbReference type="ChEBI" id="CHEBI:18420"/>
        <label>1</label>
    </ligand>
</feature>
<dbReference type="PANTHER" id="PTHR16222">
    <property type="entry name" value="ADP-RIBOSYLGLYCOHYDROLASE"/>
    <property type="match status" value="1"/>
</dbReference>